<reference evidence="12 13" key="1">
    <citation type="submission" date="2017-02" db="EMBL/GenBank/DDBJ databases">
        <authorList>
            <person name="Peterson S.W."/>
        </authorList>
    </citation>
    <scope>NUCLEOTIDE SEQUENCE [LARGE SCALE GENOMIC DNA]</scope>
    <source>
        <strain evidence="12 13">LMG 22410</strain>
    </source>
</reference>
<keyword evidence="4 11" id="KW-0028">Amino-acid biosynthesis</keyword>
<dbReference type="AlphaFoldDB" id="A0A1R4FQD9"/>
<evidence type="ECO:0000313" key="12">
    <source>
        <dbReference type="EMBL" id="SJM58023.1"/>
    </source>
</evidence>
<keyword evidence="13" id="KW-1185">Reference proteome</keyword>
<dbReference type="PANTHER" id="PTHR21087:SF16">
    <property type="entry name" value="SHIKIMATE KINASE 1, CHLOROPLASTIC"/>
    <property type="match status" value="1"/>
</dbReference>
<evidence type="ECO:0000256" key="2">
    <source>
        <dbReference type="ARBA" id="ARBA00006997"/>
    </source>
</evidence>
<comment type="subcellular location">
    <subcellularLocation>
        <location evidence="11">Cytoplasm</location>
    </subcellularLocation>
</comment>
<keyword evidence="9 11" id="KW-0057">Aromatic amino acid biosynthesis</keyword>
<dbReference type="GO" id="GO:0000287">
    <property type="term" value="F:magnesium ion binding"/>
    <property type="evidence" value="ECO:0007669"/>
    <property type="project" value="UniProtKB-UniRule"/>
</dbReference>
<comment type="function">
    <text evidence="11">Catalyzes the specific phosphorylation of the 3-hydroxyl group of shikimic acid using ATP as a cosubstrate.</text>
</comment>
<evidence type="ECO:0000313" key="13">
    <source>
        <dbReference type="Proteomes" id="UP000195787"/>
    </source>
</evidence>
<evidence type="ECO:0000256" key="8">
    <source>
        <dbReference type="ARBA" id="ARBA00022840"/>
    </source>
</evidence>
<organism evidence="12 13">
    <name type="scientific">Agrococcus casei LMG 22410</name>
    <dbReference type="NCBI Taxonomy" id="1255656"/>
    <lineage>
        <taxon>Bacteria</taxon>
        <taxon>Bacillati</taxon>
        <taxon>Actinomycetota</taxon>
        <taxon>Actinomycetes</taxon>
        <taxon>Micrococcales</taxon>
        <taxon>Microbacteriaceae</taxon>
        <taxon>Agrococcus</taxon>
    </lineage>
</organism>
<evidence type="ECO:0000256" key="6">
    <source>
        <dbReference type="ARBA" id="ARBA00022741"/>
    </source>
</evidence>
<comment type="similarity">
    <text evidence="2 11">Belongs to the shikimate kinase family.</text>
</comment>
<evidence type="ECO:0000256" key="10">
    <source>
        <dbReference type="ARBA" id="ARBA00048567"/>
    </source>
</evidence>
<feature type="binding site" evidence="11">
    <location>
        <position position="68"/>
    </location>
    <ligand>
        <name>substrate</name>
    </ligand>
</feature>
<feature type="binding site" evidence="11">
    <location>
        <position position="89"/>
    </location>
    <ligand>
        <name>substrate</name>
    </ligand>
</feature>
<dbReference type="SUPFAM" id="SSF52540">
    <property type="entry name" value="P-loop containing nucleoside triphosphate hydrolases"/>
    <property type="match status" value="1"/>
</dbReference>
<dbReference type="InterPro" id="IPR000623">
    <property type="entry name" value="Shikimate_kinase/TSH1"/>
</dbReference>
<comment type="catalytic activity">
    <reaction evidence="10 11">
        <text>shikimate + ATP = 3-phosphoshikimate + ADP + H(+)</text>
        <dbReference type="Rhea" id="RHEA:13121"/>
        <dbReference type="ChEBI" id="CHEBI:15378"/>
        <dbReference type="ChEBI" id="CHEBI:30616"/>
        <dbReference type="ChEBI" id="CHEBI:36208"/>
        <dbReference type="ChEBI" id="CHEBI:145989"/>
        <dbReference type="ChEBI" id="CHEBI:456216"/>
        <dbReference type="EC" id="2.7.1.71"/>
    </reaction>
</comment>
<feature type="binding site" evidence="11">
    <location>
        <position position="125"/>
    </location>
    <ligand>
        <name>ATP</name>
        <dbReference type="ChEBI" id="CHEBI:30616"/>
    </ligand>
</feature>
<evidence type="ECO:0000256" key="9">
    <source>
        <dbReference type="ARBA" id="ARBA00023141"/>
    </source>
</evidence>
<dbReference type="InterPro" id="IPR023000">
    <property type="entry name" value="Shikimate_kinase_CS"/>
</dbReference>
<evidence type="ECO:0000256" key="11">
    <source>
        <dbReference type="HAMAP-Rule" id="MF_00109"/>
    </source>
</evidence>
<comment type="cofactor">
    <cofactor evidence="11">
        <name>Mg(2+)</name>
        <dbReference type="ChEBI" id="CHEBI:18420"/>
    </cofactor>
    <text evidence="11">Binds 1 Mg(2+) ion per subunit.</text>
</comment>
<comment type="subunit">
    <text evidence="11">Monomer.</text>
</comment>
<name>A0A1R4FQD9_9MICO</name>
<keyword evidence="7 11" id="KW-0418">Kinase</keyword>
<dbReference type="PROSITE" id="PS01128">
    <property type="entry name" value="SHIKIMATE_KINASE"/>
    <property type="match status" value="1"/>
</dbReference>
<dbReference type="CDD" id="cd00464">
    <property type="entry name" value="SK"/>
    <property type="match status" value="1"/>
</dbReference>
<accession>A0A1R4FQD9</accession>
<dbReference type="GO" id="GO:0005524">
    <property type="term" value="F:ATP binding"/>
    <property type="evidence" value="ECO:0007669"/>
    <property type="project" value="UniProtKB-UniRule"/>
</dbReference>
<proteinExistence type="inferred from homology"/>
<dbReference type="UniPathway" id="UPA00053">
    <property type="reaction ID" value="UER00088"/>
</dbReference>
<feature type="binding site" evidence="11">
    <location>
        <position position="27"/>
    </location>
    <ligand>
        <name>Mg(2+)</name>
        <dbReference type="ChEBI" id="CHEBI:18420"/>
    </ligand>
</feature>
<keyword evidence="8 11" id="KW-0067">ATP-binding</keyword>
<sequence>MTADPSTPSAVLPPPVALIGPMAAGKSSVGRRLAKILSRDFVDTDRRVTAEHGPIPAIFEQQGEAVFRQLEHEQVAKSLLPGHIVALGGGAVLNEATRALLADATVVLVTVTESAVAARIDNDRRPLLAEGGVSAWRRIAADREPIYRQLAHVEADTSRRPIAHIAEEVAAWVLEHEHRVAHGEPTADRSSRID</sequence>
<dbReference type="HAMAP" id="MF_00109">
    <property type="entry name" value="Shikimate_kinase"/>
    <property type="match status" value="1"/>
</dbReference>
<dbReference type="GO" id="GO:0008652">
    <property type="term" value="P:amino acid biosynthetic process"/>
    <property type="evidence" value="ECO:0007669"/>
    <property type="project" value="UniProtKB-KW"/>
</dbReference>
<dbReference type="InterPro" id="IPR027417">
    <property type="entry name" value="P-loop_NTPase"/>
</dbReference>
<gene>
    <name evidence="11" type="primary">aroK</name>
    <name evidence="12" type="ORF">CZ674_05860</name>
</gene>
<keyword evidence="11" id="KW-0460">Magnesium</keyword>
<dbReference type="Gene3D" id="3.40.50.300">
    <property type="entry name" value="P-loop containing nucleotide triphosphate hydrolases"/>
    <property type="match status" value="1"/>
</dbReference>
<dbReference type="GO" id="GO:0005829">
    <property type="term" value="C:cytosol"/>
    <property type="evidence" value="ECO:0007669"/>
    <property type="project" value="TreeGrafter"/>
</dbReference>
<feature type="binding site" evidence="11">
    <location>
        <position position="143"/>
    </location>
    <ligand>
        <name>substrate</name>
    </ligand>
</feature>
<dbReference type="PRINTS" id="PR01100">
    <property type="entry name" value="SHIKIMTKNASE"/>
</dbReference>
<feature type="binding site" evidence="11">
    <location>
        <begin position="23"/>
        <end position="28"/>
    </location>
    <ligand>
        <name>ATP</name>
        <dbReference type="ChEBI" id="CHEBI:30616"/>
    </ligand>
</feature>
<evidence type="ECO:0000256" key="5">
    <source>
        <dbReference type="ARBA" id="ARBA00022679"/>
    </source>
</evidence>
<evidence type="ECO:0000256" key="3">
    <source>
        <dbReference type="ARBA" id="ARBA00012154"/>
    </source>
</evidence>
<evidence type="ECO:0000256" key="7">
    <source>
        <dbReference type="ARBA" id="ARBA00022777"/>
    </source>
</evidence>
<dbReference type="GO" id="GO:0009073">
    <property type="term" value="P:aromatic amino acid family biosynthetic process"/>
    <property type="evidence" value="ECO:0007669"/>
    <property type="project" value="UniProtKB-KW"/>
</dbReference>
<feature type="binding site" evidence="11">
    <location>
        <position position="45"/>
    </location>
    <ligand>
        <name>substrate</name>
    </ligand>
</feature>
<evidence type="ECO:0000256" key="1">
    <source>
        <dbReference type="ARBA" id="ARBA00004842"/>
    </source>
</evidence>
<dbReference type="Pfam" id="PF01202">
    <property type="entry name" value="SKI"/>
    <property type="match status" value="1"/>
</dbReference>
<evidence type="ECO:0000256" key="4">
    <source>
        <dbReference type="ARBA" id="ARBA00022605"/>
    </source>
</evidence>
<dbReference type="RefSeq" id="WP_086991612.1">
    <property type="nucleotide sequence ID" value="NZ_FUHU01000026.1"/>
</dbReference>
<dbReference type="EC" id="2.7.1.71" evidence="3 11"/>
<feature type="binding site" evidence="11">
    <location>
        <position position="160"/>
    </location>
    <ligand>
        <name>ATP</name>
        <dbReference type="ChEBI" id="CHEBI:30616"/>
    </ligand>
</feature>
<dbReference type="GO" id="GO:0009423">
    <property type="term" value="P:chorismate biosynthetic process"/>
    <property type="evidence" value="ECO:0007669"/>
    <property type="project" value="UniProtKB-UniRule"/>
</dbReference>
<comment type="pathway">
    <text evidence="1 11">Metabolic intermediate biosynthesis; chorismate biosynthesis; chorismate from D-erythrose 4-phosphate and phosphoenolpyruvate: step 5/7.</text>
</comment>
<dbReference type="InterPro" id="IPR031322">
    <property type="entry name" value="Shikimate/glucono_kinase"/>
</dbReference>
<keyword evidence="11" id="KW-0479">Metal-binding</keyword>
<dbReference type="GeneID" id="303172741"/>
<keyword evidence="6 11" id="KW-0547">Nucleotide-binding</keyword>
<keyword evidence="11" id="KW-0963">Cytoplasm</keyword>
<keyword evidence="5 11" id="KW-0808">Transferase</keyword>
<dbReference type="Proteomes" id="UP000195787">
    <property type="component" value="Unassembled WGS sequence"/>
</dbReference>
<dbReference type="PANTHER" id="PTHR21087">
    <property type="entry name" value="SHIKIMATE KINASE"/>
    <property type="match status" value="1"/>
</dbReference>
<dbReference type="EMBL" id="FUHU01000026">
    <property type="protein sequence ID" value="SJM58023.1"/>
    <property type="molecule type" value="Genomic_DNA"/>
</dbReference>
<protein>
    <recommendedName>
        <fullName evidence="3 11">Shikimate kinase</fullName>
        <shortName evidence="11">SK</shortName>
        <ecNumber evidence="3 11">2.7.1.71</ecNumber>
    </recommendedName>
</protein>
<dbReference type="OrthoDB" id="9800332at2"/>
<dbReference type="GO" id="GO:0004765">
    <property type="term" value="F:shikimate kinase activity"/>
    <property type="evidence" value="ECO:0007669"/>
    <property type="project" value="UniProtKB-UniRule"/>
</dbReference>